<accession>A0AAF0ZLX4</accession>
<evidence type="ECO:0000256" key="1">
    <source>
        <dbReference type="SAM" id="MobiDB-lite"/>
    </source>
</evidence>
<dbReference type="EMBL" id="CP133619">
    <property type="protein sequence ID" value="WMV41659.1"/>
    <property type="molecule type" value="Genomic_DNA"/>
</dbReference>
<protein>
    <submittedName>
        <fullName evidence="2">Uncharacterized protein</fullName>
    </submittedName>
</protein>
<reference evidence="2" key="1">
    <citation type="submission" date="2023-08" db="EMBL/GenBank/DDBJ databases">
        <title>A de novo genome assembly of Solanum verrucosum Schlechtendal, a Mexican diploid species geographically isolated from the other diploid A-genome species in potato relatives.</title>
        <authorList>
            <person name="Hosaka K."/>
        </authorList>
    </citation>
    <scope>NUCLEOTIDE SEQUENCE</scope>
    <source>
        <tissue evidence="2">Young leaves</tissue>
    </source>
</reference>
<dbReference type="Proteomes" id="UP001234989">
    <property type="component" value="Chromosome 8"/>
</dbReference>
<organism evidence="2 3">
    <name type="scientific">Solanum verrucosum</name>
    <dbReference type="NCBI Taxonomy" id="315347"/>
    <lineage>
        <taxon>Eukaryota</taxon>
        <taxon>Viridiplantae</taxon>
        <taxon>Streptophyta</taxon>
        <taxon>Embryophyta</taxon>
        <taxon>Tracheophyta</taxon>
        <taxon>Spermatophyta</taxon>
        <taxon>Magnoliopsida</taxon>
        <taxon>eudicotyledons</taxon>
        <taxon>Gunneridae</taxon>
        <taxon>Pentapetalae</taxon>
        <taxon>asterids</taxon>
        <taxon>lamiids</taxon>
        <taxon>Solanales</taxon>
        <taxon>Solanaceae</taxon>
        <taxon>Solanoideae</taxon>
        <taxon>Solaneae</taxon>
        <taxon>Solanum</taxon>
    </lineage>
</organism>
<name>A0AAF0ZLX4_SOLVR</name>
<sequence length="198" mass="21839">MSFSTVTLLKTGATHGCHPRTVSQSTARAGGPWFTTATPPQTQLRKSAKSRPTVRMLDHGPWIEAPFTQPLTQTTDDQHGPSFDPRFRFSTSRSRLDRFPISSSAESVYHDPSRASRSVKPSVVFPKFGSSMIPTGTRTTNYTPVRSEDHGTMVCAKSYNPWNPSWLSLGYYSSSSSQGQHCFTFMSSTTDCNGGYNP</sequence>
<feature type="compositionally biased region" description="Polar residues" evidence="1">
    <location>
        <begin position="35"/>
        <end position="45"/>
    </location>
</feature>
<keyword evidence="3" id="KW-1185">Reference proteome</keyword>
<evidence type="ECO:0000313" key="3">
    <source>
        <dbReference type="Proteomes" id="UP001234989"/>
    </source>
</evidence>
<gene>
    <name evidence="2" type="ORF">MTR67_035044</name>
</gene>
<dbReference type="AlphaFoldDB" id="A0AAF0ZLX4"/>
<proteinExistence type="predicted"/>
<feature type="region of interest" description="Disordered" evidence="1">
    <location>
        <begin position="17"/>
        <end position="52"/>
    </location>
</feature>
<evidence type="ECO:0000313" key="2">
    <source>
        <dbReference type="EMBL" id="WMV41659.1"/>
    </source>
</evidence>